<dbReference type="EMBL" id="CP013065">
    <property type="protein sequence ID" value="ALM13496.1"/>
    <property type="molecule type" value="Genomic_DNA"/>
</dbReference>
<reference evidence="1 2" key="2">
    <citation type="journal article" date="2016" name="PeerJ">
        <title>Analysis of five complete genome sequences for members of the class Peribacteria in the recently recognized Peregrinibacteria bacterial phylum.</title>
        <authorList>
            <person name="Anantharaman K."/>
            <person name="Brown C.T."/>
            <person name="Burstein D."/>
            <person name="Castelle C.J."/>
            <person name="Probst A.J."/>
            <person name="Thomas B.C."/>
            <person name="Williams K.H."/>
            <person name="Banfield J.F."/>
        </authorList>
    </citation>
    <scope>NUCLEOTIDE SEQUENCE [LARGE SCALE GENOMIC DNA]</scope>
    <source>
        <strain evidence="1">RIFOXYD1_FULL_PER-ii_59_16</strain>
    </source>
</reference>
<dbReference type="AlphaFoldDB" id="A0A0S1SXD2"/>
<dbReference type="Proteomes" id="UP000069135">
    <property type="component" value="Chromosome"/>
</dbReference>
<accession>A0A0S1SST2</accession>
<name>A0A0S1SXD2_9BACT</name>
<evidence type="ECO:0000313" key="1">
    <source>
        <dbReference type="EMBL" id="ALM13496.1"/>
    </source>
</evidence>
<organism evidence="1 2">
    <name type="scientific">Candidatus Peribacter riflensis</name>
    <dbReference type="NCBI Taxonomy" id="1735162"/>
    <lineage>
        <taxon>Bacteria</taxon>
        <taxon>Candidatus Peregrinibacteriota</taxon>
        <taxon>Candidatus Peribacteria</taxon>
        <taxon>Candidatus Peribacterales</taxon>
        <taxon>Candidatus Peribacteraceae</taxon>
        <taxon>Candidatus Peribacter</taxon>
    </lineage>
</organism>
<accession>A0A0S1SKG4</accession>
<accession>A0A0S1SXD2</accession>
<sequence length="213" mass="23415">MTSLEHAQALYDEVAERPEGTVDALKARLMERALEVRQGLTDTTRSEVAVALEQASPEERTETAAELQHAADDLDEAFRGSSLTLKKLDDDVAGEAQLGTNTIRIDPGKLTGADGIIDVEKAKDILVHEQEHTQQSAQADAETVTIGREAYDTRAVREMAAISCQKRIDFLSDEYRRFAQVTMDEGDRALVRAGRFRELEAKKNEGTPVAMAA</sequence>
<dbReference type="KEGG" id="prf:PeribacterA2_0826"/>
<accession>A0A0S1SLJ7</accession>
<gene>
    <name evidence="1" type="ORF">PeribacterD1_0827</name>
</gene>
<proteinExistence type="predicted"/>
<accession>A0A0S1SIW7</accession>
<dbReference type="STRING" id="1735162.PeribacterB2_0828"/>
<reference evidence="2" key="1">
    <citation type="submission" date="2015-10" db="EMBL/GenBank/DDBJ databases">
        <title>Analysis of five complete genome sequences for members of the class Peribacteria in the recently recognized Peregrinibacteria bacterial phylum.</title>
        <authorList>
            <person name="Anantharaman K."/>
            <person name="Brown C.T."/>
            <person name="Burstein D."/>
            <person name="Castelle C.J."/>
            <person name="Probst A.J."/>
            <person name="Thomas B.C."/>
            <person name="Williams K.H."/>
            <person name="Banfield J.F."/>
        </authorList>
    </citation>
    <scope>NUCLEOTIDE SEQUENCE [LARGE SCALE GENOMIC DNA]</scope>
</reference>
<protein>
    <submittedName>
        <fullName evidence="1">Uncharacterized protein</fullName>
    </submittedName>
</protein>
<evidence type="ECO:0000313" key="2">
    <source>
        <dbReference type="Proteomes" id="UP000069135"/>
    </source>
</evidence>